<dbReference type="SUPFAM" id="SSF56935">
    <property type="entry name" value="Porins"/>
    <property type="match status" value="1"/>
</dbReference>
<evidence type="ECO:0000256" key="4">
    <source>
        <dbReference type="ARBA" id="ARBA00023237"/>
    </source>
</evidence>
<dbReference type="Gene3D" id="2.40.170.20">
    <property type="entry name" value="TonB-dependent receptor, beta-barrel domain"/>
    <property type="match status" value="1"/>
</dbReference>
<dbReference type="SUPFAM" id="SSF56925">
    <property type="entry name" value="OMPA-like"/>
    <property type="match status" value="1"/>
</dbReference>
<gene>
    <name evidence="8" type="ORF">B1812_18350</name>
</gene>
<name>A0A1W6MYR7_9HYPH</name>
<dbReference type="Pfam" id="PF13505">
    <property type="entry name" value="OMP_b-brl"/>
    <property type="match status" value="1"/>
</dbReference>
<dbReference type="InterPro" id="IPR011250">
    <property type="entry name" value="OMP/PagP_B-barrel"/>
</dbReference>
<evidence type="ECO:0000256" key="2">
    <source>
        <dbReference type="ARBA" id="ARBA00022729"/>
    </source>
</evidence>
<reference evidence="8 9" key="1">
    <citation type="submission" date="2017-02" db="EMBL/GenBank/DDBJ databases">
        <authorList>
            <person name="Peterson S.W."/>
        </authorList>
    </citation>
    <scope>NUCLEOTIDE SEQUENCE [LARGE SCALE GENOMIC DNA]</scope>
    <source>
        <strain evidence="8 9">S285</strain>
    </source>
</reference>
<keyword evidence="4" id="KW-0998">Cell outer membrane</keyword>
<dbReference type="Gene3D" id="2.40.160.20">
    <property type="match status" value="1"/>
</dbReference>
<sequence>MIVNTLAKTDNAEIEVRRRRRSGGLAGLTAAFLALLLRPPPASAGPPFSTDDPDPGKPGDWELITFGANNRALHVSSGATPGVEFNFSPFTGTSIAVVAPMVYQPQKDAPNDWGTGDVDISWKQELFKQDENGSPLTISIVPAIEPPTGDSKRNLGTGYVHAFFPVWAQREFGDWTLYGGGGYWINPGPGNKNYWFAGAVLQRKITDDLSVGVELNHESADAPDDRDSSAFNVGATYKITEHLKIYASAGRGIQNAEQTNKYSWYLGLSATGGEEKASPKPKEKVEVSHPFSEWSGFYVGAGAGLARWHVRETNTLSDETDALSDFPPISATLYGTRIFGGPFSGVNWRFGQIVFGVETEVAADGDLSARQRFGATLAPRVDAQAWGRGRIGLPVDRFLFFGSGGAVGQNFFASAFGTSFDAAHVGWTVGGGVDYALDAHWAARIEFRHAEFGGIQLDSGHDDRASARWRPRQNSLHFGALYRFDFLPPGLD</sequence>
<evidence type="ECO:0000256" key="6">
    <source>
        <dbReference type="SAM" id="SignalP"/>
    </source>
</evidence>
<protein>
    <recommendedName>
        <fullName evidence="7">Outer membrane protein beta-barrel domain-containing protein</fullName>
    </recommendedName>
</protein>
<dbReference type="InterPro" id="IPR036942">
    <property type="entry name" value="Beta-barrel_TonB_sf"/>
</dbReference>
<evidence type="ECO:0000313" key="9">
    <source>
        <dbReference type="Proteomes" id="UP000193978"/>
    </source>
</evidence>
<dbReference type="InterPro" id="IPR051692">
    <property type="entry name" value="OMP-like"/>
</dbReference>
<keyword evidence="9" id="KW-1185">Reference proteome</keyword>
<dbReference type="GO" id="GO:0009279">
    <property type="term" value="C:cell outer membrane"/>
    <property type="evidence" value="ECO:0007669"/>
    <property type="project" value="UniProtKB-SubCell"/>
</dbReference>
<dbReference type="RefSeq" id="WP_085772865.1">
    <property type="nucleotide sequence ID" value="NZ_AP027149.1"/>
</dbReference>
<evidence type="ECO:0000313" key="8">
    <source>
        <dbReference type="EMBL" id="ARN82728.1"/>
    </source>
</evidence>
<dbReference type="InterPro" id="IPR027385">
    <property type="entry name" value="Beta-barrel_OMP"/>
</dbReference>
<dbReference type="STRING" id="655015.B1812_18350"/>
<evidence type="ECO:0000256" key="1">
    <source>
        <dbReference type="ARBA" id="ARBA00004442"/>
    </source>
</evidence>
<feature type="domain" description="Outer membrane protein beta-barrel" evidence="7">
    <location>
        <begin position="292"/>
        <end position="484"/>
    </location>
</feature>
<evidence type="ECO:0000256" key="3">
    <source>
        <dbReference type="ARBA" id="ARBA00023136"/>
    </source>
</evidence>
<keyword evidence="2 6" id="KW-0732">Signal</keyword>
<dbReference type="EMBL" id="CP019948">
    <property type="protein sequence ID" value="ARN82728.1"/>
    <property type="molecule type" value="Genomic_DNA"/>
</dbReference>
<dbReference type="Proteomes" id="UP000193978">
    <property type="component" value="Chromosome"/>
</dbReference>
<feature type="chain" id="PRO_5012958580" description="Outer membrane protein beta-barrel domain-containing protein" evidence="6">
    <location>
        <begin position="45"/>
        <end position="492"/>
    </location>
</feature>
<evidence type="ECO:0000259" key="7">
    <source>
        <dbReference type="Pfam" id="PF13505"/>
    </source>
</evidence>
<dbReference type="KEGG" id="mbry:B1812_18350"/>
<proteinExistence type="inferred from homology"/>
<accession>A0A1W6MYR7</accession>
<feature type="signal peptide" evidence="6">
    <location>
        <begin position="1"/>
        <end position="44"/>
    </location>
</feature>
<comment type="subcellular location">
    <subcellularLocation>
        <location evidence="1">Cell outer membrane</location>
    </subcellularLocation>
</comment>
<comment type="similarity">
    <text evidence="5">Belongs to the Omp25/RopB family.</text>
</comment>
<dbReference type="OrthoDB" id="7505154at2"/>
<dbReference type="PANTHER" id="PTHR34001">
    <property type="entry name" value="BLL7405 PROTEIN"/>
    <property type="match status" value="1"/>
</dbReference>
<dbReference type="PANTHER" id="PTHR34001:SF3">
    <property type="entry name" value="BLL7405 PROTEIN"/>
    <property type="match status" value="1"/>
</dbReference>
<organism evidence="8 9">
    <name type="scientific">Methylocystis bryophila</name>
    <dbReference type="NCBI Taxonomy" id="655015"/>
    <lineage>
        <taxon>Bacteria</taxon>
        <taxon>Pseudomonadati</taxon>
        <taxon>Pseudomonadota</taxon>
        <taxon>Alphaproteobacteria</taxon>
        <taxon>Hyphomicrobiales</taxon>
        <taxon>Methylocystaceae</taxon>
        <taxon>Methylocystis</taxon>
    </lineage>
</organism>
<keyword evidence="3" id="KW-0472">Membrane</keyword>
<dbReference type="AlphaFoldDB" id="A0A1W6MYR7"/>
<evidence type="ECO:0000256" key="5">
    <source>
        <dbReference type="ARBA" id="ARBA00038306"/>
    </source>
</evidence>